<protein>
    <submittedName>
        <fullName evidence="2">Uncharacterized protein</fullName>
    </submittedName>
</protein>
<feature type="region of interest" description="Disordered" evidence="1">
    <location>
        <begin position="39"/>
        <end position="69"/>
    </location>
</feature>
<dbReference type="EMBL" id="NCKW01008153">
    <property type="protein sequence ID" value="POM68552.1"/>
    <property type="molecule type" value="Genomic_DNA"/>
</dbReference>
<organism evidence="2 3">
    <name type="scientific">Phytophthora palmivora</name>
    <dbReference type="NCBI Taxonomy" id="4796"/>
    <lineage>
        <taxon>Eukaryota</taxon>
        <taxon>Sar</taxon>
        <taxon>Stramenopiles</taxon>
        <taxon>Oomycota</taxon>
        <taxon>Peronosporomycetes</taxon>
        <taxon>Peronosporales</taxon>
        <taxon>Peronosporaceae</taxon>
        <taxon>Phytophthora</taxon>
    </lineage>
</organism>
<proteinExistence type="predicted"/>
<keyword evidence="3" id="KW-1185">Reference proteome</keyword>
<dbReference type="Proteomes" id="UP000237271">
    <property type="component" value="Unassembled WGS sequence"/>
</dbReference>
<comment type="caution">
    <text evidence="2">The sequence shown here is derived from an EMBL/GenBank/DDBJ whole genome shotgun (WGS) entry which is preliminary data.</text>
</comment>
<evidence type="ECO:0000313" key="3">
    <source>
        <dbReference type="Proteomes" id="UP000237271"/>
    </source>
</evidence>
<reference evidence="2 3" key="1">
    <citation type="journal article" date="2017" name="Genome Biol. Evol.">
        <title>Phytophthora megakarya and P. palmivora, closely related causal agents of cacao black pod rot, underwent increases in genome sizes and gene numbers by different mechanisms.</title>
        <authorList>
            <person name="Ali S.S."/>
            <person name="Shao J."/>
            <person name="Lary D.J."/>
            <person name="Kronmiller B."/>
            <person name="Shen D."/>
            <person name="Strem M.D."/>
            <person name="Amoako-Attah I."/>
            <person name="Akrofi A.Y."/>
            <person name="Begoude B.A."/>
            <person name="Ten Hoopen G.M."/>
            <person name="Coulibaly K."/>
            <person name="Kebe B.I."/>
            <person name="Melnick R.L."/>
            <person name="Guiltinan M.J."/>
            <person name="Tyler B.M."/>
            <person name="Meinhardt L.W."/>
            <person name="Bailey B.A."/>
        </authorList>
    </citation>
    <scope>NUCLEOTIDE SEQUENCE [LARGE SCALE GENOMIC DNA]</scope>
    <source>
        <strain evidence="3">sbr112.9</strain>
    </source>
</reference>
<feature type="region of interest" description="Disordered" evidence="1">
    <location>
        <begin position="1"/>
        <end position="22"/>
    </location>
</feature>
<dbReference type="AlphaFoldDB" id="A0A2P4XSM5"/>
<evidence type="ECO:0000313" key="2">
    <source>
        <dbReference type="EMBL" id="POM68552.1"/>
    </source>
</evidence>
<name>A0A2P4XSM5_9STRA</name>
<feature type="non-terminal residue" evidence="2">
    <location>
        <position position="69"/>
    </location>
</feature>
<evidence type="ECO:0000256" key="1">
    <source>
        <dbReference type="SAM" id="MobiDB-lite"/>
    </source>
</evidence>
<accession>A0A2P4XSM5</accession>
<sequence length="69" mass="7390">MAPTTRNQTQDDPLGGEGNPTELEAQLNQLRAQIATLQATSQTARASAGESKPRVPTGLPKFKGKRDED</sequence>
<gene>
    <name evidence="2" type="ORF">PHPALM_15280</name>
</gene>
<dbReference type="OrthoDB" id="127386at2759"/>
<feature type="compositionally biased region" description="Polar residues" evidence="1">
    <location>
        <begin position="1"/>
        <end position="11"/>
    </location>
</feature>